<sequence length="265" mass="26686">MKRTLATLGVVGLGLLSLTAPAIAAPDQVVACHWDGKTLTQMSFNANGTGGHDQHPDDIIPPTTKLPEGKNWTNEGKLRYVNECGATLPPGEVIDPPVVVDPPATTPATPPAEQPPVVVDPPVTPPPTIDPPVTPPPTVDPPVTPPPTEKPTVVDQPVVQPPAVVDPPAVEPPAAQPPTVQAPEVKSPVVVAQVPVQPAPAKHVAAAPKAAPAPVSVGTNQGYNAQTAVGASDGGQGWLAGVGALAAAGAAVAARRRSRPLNDAG</sequence>
<evidence type="ECO:0000313" key="3">
    <source>
        <dbReference type="EMBL" id="MFC4397102.1"/>
    </source>
</evidence>
<evidence type="ECO:0000313" key="4">
    <source>
        <dbReference type="Proteomes" id="UP001595778"/>
    </source>
</evidence>
<gene>
    <name evidence="3" type="ORF">ACFO0G_13445</name>
</gene>
<proteinExistence type="predicted"/>
<organism evidence="3 4">
    <name type="scientific">Arthrobacter sedimenti</name>
    <dbReference type="NCBI Taxonomy" id="2694931"/>
    <lineage>
        <taxon>Bacteria</taxon>
        <taxon>Bacillati</taxon>
        <taxon>Actinomycetota</taxon>
        <taxon>Actinomycetes</taxon>
        <taxon>Micrococcales</taxon>
        <taxon>Micrococcaceae</taxon>
        <taxon>Arthrobacter</taxon>
    </lineage>
</organism>
<keyword evidence="2" id="KW-0732">Signal</keyword>
<dbReference type="RefSeq" id="WP_376978188.1">
    <property type="nucleotide sequence ID" value="NZ_JBHSDQ010000005.1"/>
</dbReference>
<name>A0ABV8WK15_9MICC</name>
<evidence type="ECO:0000256" key="1">
    <source>
        <dbReference type="SAM" id="MobiDB-lite"/>
    </source>
</evidence>
<feature type="chain" id="PRO_5045141569" description="LPXTG cell wall anchor domain-containing protein" evidence="2">
    <location>
        <begin position="25"/>
        <end position="265"/>
    </location>
</feature>
<feature type="compositionally biased region" description="Pro residues" evidence="1">
    <location>
        <begin position="104"/>
        <end position="149"/>
    </location>
</feature>
<comment type="caution">
    <text evidence="3">The sequence shown here is derived from an EMBL/GenBank/DDBJ whole genome shotgun (WGS) entry which is preliminary data.</text>
</comment>
<feature type="signal peptide" evidence="2">
    <location>
        <begin position="1"/>
        <end position="24"/>
    </location>
</feature>
<keyword evidence="4" id="KW-1185">Reference proteome</keyword>
<feature type="region of interest" description="Disordered" evidence="1">
    <location>
        <begin position="47"/>
        <end position="70"/>
    </location>
</feature>
<protein>
    <recommendedName>
        <fullName evidence="5">LPXTG cell wall anchor domain-containing protein</fullName>
    </recommendedName>
</protein>
<dbReference type="Proteomes" id="UP001595778">
    <property type="component" value="Unassembled WGS sequence"/>
</dbReference>
<evidence type="ECO:0000256" key="2">
    <source>
        <dbReference type="SAM" id="SignalP"/>
    </source>
</evidence>
<feature type="region of interest" description="Disordered" evidence="1">
    <location>
        <begin position="89"/>
        <end position="154"/>
    </location>
</feature>
<feature type="compositionally biased region" description="Low complexity" evidence="1">
    <location>
        <begin position="89"/>
        <end position="103"/>
    </location>
</feature>
<accession>A0ABV8WK15</accession>
<reference evidence="4" key="1">
    <citation type="journal article" date="2019" name="Int. J. Syst. Evol. Microbiol.">
        <title>The Global Catalogue of Microorganisms (GCM) 10K type strain sequencing project: providing services to taxonomists for standard genome sequencing and annotation.</title>
        <authorList>
            <consortium name="The Broad Institute Genomics Platform"/>
            <consortium name="The Broad Institute Genome Sequencing Center for Infectious Disease"/>
            <person name="Wu L."/>
            <person name="Ma J."/>
        </authorList>
    </citation>
    <scope>NUCLEOTIDE SEQUENCE [LARGE SCALE GENOMIC DNA]</scope>
    <source>
        <strain evidence="4">PJ61</strain>
    </source>
</reference>
<dbReference type="EMBL" id="JBHSDQ010000005">
    <property type="protein sequence ID" value="MFC4397102.1"/>
    <property type="molecule type" value="Genomic_DNA"/>
</dbReference>
<evidence type="ECO:0008006" key="5">
    <source>
        <dbReference type="Google" id="ProtNLM"/>
    </source>
</evidence>